<gene>
    <name evidence="2" type="ORF">DT076_09170</name>
</gene>
<evidence type="ECO:0000313" key="3">
    <source>
        <dbReference type="Proteomes" id="UP000252770"/>
    </source>
</evidence>
<reference evidence="2 3" key="1">
    <citation type="submission" date="2018-07" db="EMBL/GenBank/DDBJ databases">
        <title>Desertimonas flava gen. nov. sp. nov.</title>
        <authorList>
            <person name="Liu S."/>
        </authorList>
    </citation>
    <scope>NUCLEOTIDE SEQUENCE [LARGE SCALE GENOMIC DNA]</scope>
    <source>
        <strain evidence="2 3">16Sb5-5</strain>
    </source>
</reference>
<comment type="caution">
    <text evidence="2">The sequence shown here is derived from an EMBL/GenBank/DDBJ whole genome shotgun (WGS) entry which is preliminary data.</text>
</comment>
<dbReference type="RefSeq" id="WP_114126382.1">
    <property type="nucleotide sequence ID" value="NZ_QOUI01000005.1"/>
</dbReference>
<feature type="transmembrane region" description="Helical" evidence="1">
    <location>
        <begin position="130"/>
        <end position="152"/>
    </location>
</feature>
<keyword evidence="1" id="KW-0812">Transmembrane</keyword>
<feature type="transmembrane region" description="Helical" evidence="1">
    <location>
        <begin position="47"/>
        <end position="63"/>
    </location>
</feature>
<dbReference type="Proteomes" id="UP000252770">
    <property type="component" value="Unassembled WGS sequence"/>
</dbReference>
<protein>
    <submittedName>
        <fullName evidence="2">Uncharacterized protein</fullName>
    </submittedName>
</protein>
<feature type="transmembrane region" description="Helical" evidence="1">
    <location>
        <begin position="23"/>
        <end position="41"/>
    </location>
</feature>
<proteinExistence type="predicted"/>
<keyword evidence="1" id="KW-1133">Transmembrane helix</keyword>
<dbReference type="AlphaFoldDB" id="A0A367YXF3"/>
<dbReference type="EMBL" id="QOUI01000005">
    <property type="protein sequence ID" value="RCK69621.1"/>
    <property type="molecule type" value="Genomic_DNA"/>
</dbReference>
<organism evidence="2 3">
    <name type="scientific">Desertihabitans brevis</name>
    <dbReference type="NCBI Taxonomy" id="2268447"/>
    <lineage>
        <taxon>Bacteria</taxon>
        <taxon>Bacillati</taxon>
        <taxon>Actinomycetota</taxon>
        <taxon>Actinomycetes</taxon>
        <taxon>Propionibacteriales</taxon>
        <taxon>Propionibacteriaceae</taxon>
        <taxon>Desertihabitans</taxon>
    </lineage>
</organism>
<evidence type="ECO:0000313" key="2">
    <source>
        <dbReference type="EMBL" id="RCK69621.1"/>
    </source>
</evidence>
<sequence length="187" mass="19252">MLSLLDALVEWLDAARRCARHVWLLRLVMLVSAVLACAVLWSRTPNAVLGVLLAGAGLVGLVWARGQLPLLFAAGVVLWAAVTAATTPEGLDVLVLVPVALGLVGWHAAAGALTLAQPWTRVAPAVWRRLGVPAGLAVVAVLAGALLAWAAGFVVLPAALTLVAVVVVLLVALAGLVLWPTAASRDR</sequence>
<keyword evidence="1" id="KW-0472">Membrane</keyword>
<evidence type="ECO:0000256" key="1">
    <source>
        <dbReference type="SAM" id="Phobius"/>
    </source>
</evidence>
<accession>A0A367YXF3</accession>
<feature type="transmembrane region" description="Helical" evidence="1">
    <location>
        <begin position="70"/>
        <end position="87"/>
    </location>
</feature>
<name>A0A367YXF3_9ACTN</name>
<feature type="transmembrane region" description="Helical" evidence="1">
    <location>
        <begin position="158"/>
        <end position="179"/>
    </location>
</feature>
<keyword evidence="3" id="KW-1185">Reference proteome</keyword>
<feature type="transmembrane region" description="Helical" evidence="1">
    <location>
        <begin position="93"/>
        <end position="118"/>
    </location>
</feature>